<dbReference type="Proteomes" id="UP000265520">
    <property type="component" value="Unassembled WGS sequence"/>
</dbReference>
<organism evidence="1 2">
    <name type="scientific">Trifolium medium</name>
    <dbReference type="NCBI Taxonomy" id="97028"/>
    <lineage>
        <taxon>Eukaryota</taxon>
        <taxon>Viridiplantae</taxon>
        <taxon>Streptophyta</taxon>
        <taxon>Embryophyta</taxon>
        <taxon>Tracheophyta</taxon>
        <taxon>Spermatophyta</taxon>
        <taxon>Magnoliopsida</taxon>
        <taxon>eudicotyledons</taxon>
        <taxon>Gunneridae</taxon>
        <taxon>Pentapetalae</taxon>
        <taxon>rosids</taxon>
        <taxon>fabids</taxon>
        <taxon>Fabales</taxon>
        <taxon>Fabaceae</taxon>
        <taxon>Papilionoideae</taxon>
        <taxon>50 kb inversion clade</taxon>
        <taxon>NPAAA clade</taxon>
        <taxon>Hologalegina</taxon>
        <taxon>IRL clade</taxon>
        <taxon>Trifolieae</taxon>
        <taxon>Trifolium</taxon>
    </lineage>
</organism>
<feature type="non-terminal residue" evidence="1">
    <location>
        <position position="1"/>
    </location>
</feature>
<keyword evidence="2" id="KW-1185">Reference proteome</keyword>
<comment type="caution">
    <text evidence="1">The sequence shown here is derived from an EMBL/GenBank/DDBJ whole genome shotgun (WGS) entry which is preliminary data.</text>
</comment>
<evidence type="ECO:0000313" key="2">
    <source>
        <dbReference type="Proteomes" id="UP000265520"/>
    </source>
</evidence>
<reference evidence="1 2" key="1">
    <citation type="journal article" date="2018" name="Front. Plant Sci.">
        <title>Red Clover (Trifolium pratense) and Zigzag Clover (T. medium) - A Picture of Genomic Similarities and Differences.</title>
        <authorList>
            <person name="Dluhosova J."/>
            <person name="Istvanek J."/>
            <person name="Nedelnik J."/>
            <person name="Repkova J."/>
        </authorList>
    </citation>
    <scope>NUCLEOTIDE SEQUENCE [LARGE SCALE GENOMIC DNA]</scope>
    <source>
        <strain evidence="2">cv. 10/8</strain>
        <tissue evidence="1">Leaf</tissue>
    </source>
</reference>
<accession>A0A392V7F6</accession>
<dbReference type="EMBL" id="LXQA011064958">
    <property type="protein sequence ID" value="MCI83353.1"/>
    <property type="molecule type" value="Genomic_DNA"/>
</dbReference>
<proteinExistence type="predicted"/>
<evidence type="ECO:0000313" key="1">
    <source>
        <dbReference type="EMBL" id="MCI83353.1"/>
    </source>
</evidence>
<sequence length="54" mass="6111">SKGIEYEAKEVARIPEGLRFQVKLSSRKSKRSGGRVEPEIIAYVNTYDKGVRVD</sequence>
<dbReference type="AlphaFoldDB" id="A0A392V7F6"/>
<name>A0A392V7F6_9FABA</name>
<protein>
    <submittedName>
        <fullName evidence="1">Uncharacterized protein</fullName>
    </submittedName>
</protein>